<comment type="caution">
    <text evidence="1">The sequence shown here is derived from an EMBL/GenBank/DDBJ whole genome shotgun (WGS) entry which is preliminary data.</text>
</comment>
<sequence length="262" mass="29355">MTILIRTFGSKIGTCNICGEYGTLTEDHTPPKGCHRPTQVEIQHLSYLLSGTTNPPKGRRSQNGVKYRTLCHRCNNTLLGSRYDPPFIEFVNAVALHLRSPISLPASVTIPGKPQPIVRSLLGHISAQGVDRYLKGPLTEAMRDYFLDDSLPLPAGIKVFYWAYPHRVHVMLRDAAYTHLSNSQPFAFWLLKFFPIAFLVAWDEPVGLMYPLHDFECWRSAPINHIADLPLSLSNIPPLFWPEAPTDASILVYGQEAIHAVA</sequence>
<reference evidence="2" key="1">
    <citation type="journal article" date="2019" name="Int. J. Syst. Evol. Microbiol.">
        <title>The Global Catalogue of Microorganisms (GCM) 10K type strain sequencing project: providing services to taxonomists for standard genome sequencing and annotation.</title>
        <authorList>
            <consortium name="The Broad Institute Genomics Platform"/>
            <consortium name="The Broad Institute Genome Sequencing Center for Infectious Disease"/>
            <person name="Wu L."/>
            <person name="Ma J."/>
        </authorList>
    </citation>
    <scope>NUCLEOTIDE SEQUENCE [LARGE SCALE GENOMIC DNA]</scope>
    <source>
        <strain evidence="2">CGMCC 1.12371</strain>
    </source>
</reference>
<dbReference type="Proteomes" id="UP001596501">
    <property type="component" value="Unassembled WGS sequence"/>
</dbReference>
<keyword evidence="2" id="KW-1185">Reference proteome</keyword>
<evidence type="ECO:0000313" key="1">
    <source>
        <dbReference type="EMBL" id="MFC7408652.1"/>
    </source>
</evidence>
<organism evidence="1 2">
    <name type="scientific">Hydrogenophaga atypica</name>
    <dbReference type="NCBI Taxonomy" id="249409"/>
    <lineage>
        <taxon>Bacteria</taxon>
        <taxon>Pseudomonadati</taxon>
        <taxon>Pseudomonadota</taxon>
        <taxon>Betaproteobacteria</taxon>
        <taxon>Burkholderiales</taxon>
        <taxon>Comamonadaceae</taxon>
        <taxon>Hydrogenophaga</taxon>
    </lineage>
</organism>
<dbReference type="RefSeq" id="WP_382221271.1">
    <property type="nucleotide sequence ID" value="NZ_JBHTCA010000004.1"/>
</dbReference>
<protein>
    <recommendedName>
        <fullName evidence="3">HNH endonuclease</fullName>
    </recommendedName>
</protein>
<evidence type="ECO:0008006" key="3">
    <source>
        <dbReference type="Google" id="ProtNLM"/>
    </source>
</evidence>
<gene>
    <name evidence="1" type="ORF">ACFQPB_07250</name>
</gene>
<dbReference type="EMBL" id="JBHTCA010000004">
    <property type="protein sequence ID" value="MFC7408652.1"/>
    <property type="molecule type" value="Genomic_DNA"/>
</dbReference>
<name>A0ABW2QKK5_9BURK</name>
<accession>A0ABW2QKK5</accession>
<evidence type="ECO:0000313" key="2">
    <source>
        <dbReference type="Proteomes" id="UP001596501"/>
    </source>
</evidence>
<proteinExistence type="predicted"/>